<dbReference type="EMBL" id="LCUC01000137">
    <property type="protein sequence ID" value="KKY36164.1"/>
    <property type="molecule type" value="Genomic_DNA"/>
</dbReference>
<dbReference type="Proteomes" id="UP000034680">
    <property type="component" value="Unassembled WGS sequence"/>
</dbReference>
<reference evidence="3 4" key="2">
    <citation type="submission" date="2015-05" db="EMBL/GenBank/DDBJ databases">
        <authorList>
            <person name="Morales-Cruz A."/>
            <person name="Amrine K.C."/>
            <person name="Cantu D."/>
        </authorList>
    </citation>
    <scope>NUCLEOTIDE SEQUENCE [LARGE SCALE GENOMIC DNA]</scope>
    <source>
        <strain evidence="3">DA912</strain>
    </source>
</reference>
<feature type="signal peptide" evidence="1">
    <location>
        <begin position="1"/>
        <end position="15"/>
    </location>
</feature>
<evidence type="ECO:0000313" key="3">
    <source>
        <dbReference type="EMBL" id="KKY36164.1"/>
    </source>
</evidence>
<name>A0A0G2FQ83_9PEZI</name>
<dbReference type="PANTHER" id="PTHR40845">
    <property type="match status" value="1"/>
</dbReference>
<keyword evidence="4" id="KW-1185">Reference proteome</keyword>
<comment type="caution">
    <text evidence="3">The sequence shown here is derived from an EMBL/GenBank/DDBJ whole genome shotgun (WGS) entry which is preliminary data.</text>
</comment>
<dbReference type="AlphaFoldDB" id="A0A0G2FQ83"/>
<dbReference type="PANTHER" id="PTHR40845:SF1">
    <property type="match status" value="1"/>
</dbReference>
<feature type="domain" description="DUF7888" evidence="2">
    <location>
        <begin position="37"/>
        <end position="173"/>
    </location>
</feature>
<accession>A0A0G2FQ83</accession>
<evidence type="ECO:0000259" key="2">
    <source>
        <dbReference type="Pfam" id="PF25411"/>
    </source>
</evidence>
<keyword evidence="1" id="KW-0732">Signal</keyword>
<evidence type="ECO:0000313" key="4">
    <source>
        <dbReference type="Proteomes" id="UP000034680"/>
    </source>
</evidence>
<reference evidence="3 4" key="1">
    <citation type="submission" date="2015-05" db="EMBL/GenBank/DDBJ databases">
        <title>Distinctive expansion of gene families associated with plant cell wall degradation and secondary metabolism in the genomes of grapevine trunk pathogens.</title>
        <authorList>
            <person name="Lawrence D.P."/>
            <person name="Travadon R."/>
            <person name="Rolshausen P.E."/>
            <person name="Baumgartner K."/>
        </authorList>
    </citation>
    <scope>NUCLEOTIDE SEQUENCE [LARGE SCALE GENOMIC DNA]</scope>
    <source>
        <strain evidence="3">DA912</strain>
    </source>
</reference>
<dbReference type="Pfam" id="PF25411">
    <property type="entry name" value="DUF7888"/>
    <property type="match status" value="1"/>
</dbReference>
<gene>
    <name evidence="3" type="ORF">UCDDA912_g03833</name>
</gene>
<protein>
    <recommendedName>
        <fullName evidence="2">DUF7888 domain-containing protein</fullName>
    </recommendedName>
</protein>
<feature type="chain" id="PRO_5012836570" description="DUF7888 domain-containing protein" evidence="1">
    <location>
        <begin position="16"/>
        <end position="173"/>
    </location>
</feature>
<dbReference type="InterPro" id="IPR057210">
    <property type="entry name" value="DUF7888"/>
</dbReference>
<dbReference type="OrthoDB" id="3478218at2759"/>
<organism evidence="3 4">
    <name type="scientific">Diaporthe ampelina</name>
    <dbReference type="NCBI Taxonomy" id="1214573"/>
    <lineage>
        <taxon>Eukaryota</taxon>
        <taxon>Fungi</taxon>
        <taxon>Dikarya</taxon>
        <taxon>Ascomycota</taxon>
        <taxon>Pezizomycotina</taxon>
        <taxon>Sordariomycetes</taxon>
        <taxon>Sordariomycetidae</taxon>
        <taxon>Diaporthales</taxon>
        <taxon>Diaporthaceae</taxon>
        <taxon>Diaporthe</taxon>
    </lineage>
</organism>
<evidence type="ECO:0000256" key="1">
    <source>
        <dbReference type="SAM" id="SignalP"/>
    </source>
</evidence>
<sequence length="173" mass="18302">MRFFTAATFFLAATAAPVDQSETSASGKLEKRLDPISIAIITGVTSAAAGWATTEGLNTIKGLITDTSSWDRVREQFTQDAVARMAANYNADPSFKGAVCYNMGYMVNDPALRSDIVSLEVTSGKLKADYDCFYLKSGGEFKGNGDGGFANIAADTNNGACGFLASNLLMTCQ</sequence>
<proteinExistence type="predicted"/>